<evidence type="ECO:0000313" key="6">
    <source>
        <dbReference type="EMBL" id="GMI30824.1"/>
    </source>
</evidence>
<dbReference type="Pfam" id="PF04064">
    <property type="entry name" value="DUF384"/>
    <property type="match status" value="1"/>
</dbReference>
<keyword evidence="7" id="KW-1185">Reference proteome</keyword>
<evidence type="ECO:0000259" key="5">
    <source>
        <dbReference type="Pfam" id="PF04064"/>
    </source>
</evidence>
<evidence type="ECO:0000313" key="7">
    <source>
        <dbReference type="Proteomes" id="UP001165060"/>
    </source>
</evidence>
<evidence type="ECO:0000259" key="4">
    <source>
        <dbReference type="Pfam" id="PF04063"/>
    </source>
</evidence>
<dbReference type="SUPFAM" id="SSF48371">
    <property type="entry name" value="ARM repeat"/>
    <property type="match status" value="1"/>
</dbReference>
<comment type="similarity">
    <text evidence="1">Belongs to the HGH1 family.</text>
</comment>
<sequence>MSALSEQLLSDILSHLASPRPDVRVESLKALSATLQPTSAPSSELAVRMSAASYAEAKAPATICQLISGPTSPLPGGERLPVELPPAAVEKWSQLVTGTALDAASSLLAAGGEVAAEAFADAGLATRAGEAVLERGSSFASTNAEPTARQSVVASAVACLANFSRSEAGAASILSKEALLTSLTKAFLDHPAGAARFDCLGHAATLLMNLAQLEAGRKFLLRLSTGYLKALLPSLRSPASARRYGAAGLVKNCCFDKDSAYHLIHELDLVTHVCYPLCGPEGFDMDDKAGMDLSFWMEGEEKVREPDEGTRQILVEAVLLLCATGRRSREALREKKVYEVLKTLDLSEESEAISEKICECVDFLMRDEEGEGGREPVFVEGGGGMGGEVGGTGMSASSVIRSEGNYDDVD</sequence>
<feature type="region of interest" description="Disordered" evidence="3">
    <location>
        <begin position="372"/>
        <end position="410"/>
    </location>
</feature>
<proteinExistence type="inferred from homology"/>
<feature type="compositionally biased region" description="Gly residues" evidence="3">
    <location>
        <begin position="380"/>
        <end position="393"/>
    </location>
</feature>
<dbReference type="InterPro" id="IPR011989">
    <property type="entry name" value="ARM-like"/>
</dbReference>
<dbReference type="Gene3D" id="1.25.10.10">
    <property type="entry name" value="Leucine-rich Repeat Variant"/>
    <property type="match status" value="1"/>
</dbReference>
<dbReference type="PANTHER" id="PTHR13387:SF9">
    <property type="entry name" value="PROTEIN HGH1 HOMOLOG"/>
    <property type="match status" value="1"/>
</dbReference>
<feature type="domain" description="Protein HGH1 N-terminal" evidence="4">
    <location>
        <begin position="155"/>
        <end position="311"/>
    </location>
</feature>
<evidence type="ECO:0000256" key="1">
    <source>
        <dbReference type="ARBA" id="ARBA00006712"/>
    </source>
</evidence>
<dbReference type="Pfam" id="PF04063">
    <property type="entry name" value="DUF383"/>
    <property type="match status" value="1"/>
</dbReference>
<comment type="caution">
    <text evidence="6">The sequence shown here is derived from an EMBL/GenBank/DDBJ whole genome shotgun (WGS) entry which is preliminary data.</text>
</comment>
<dbReference type="InterPro" id="IPR007206">
    <property type="entry name" value="Protein_HGH1_C"/>
</dbReference>
<reference evidence="6 7" key="1">
    <citation type="journal article" date="2023" name="Commun. Biol.">
        <title>Genome analysis of Parmales, the sister group of diatoms, reveals the evolutionary specialization of diatoms from phago-mixotrophs to photoautotrophs.</title>
        <authorList>
            <person name="Ban H."/>
            <person name="Sato S."/>
            <person name="Yoshikawa S."/>
            <person name="Yamada K."/>
            <person name="Nakamura Y."/>
            <person name="Ichinomiya M."/>
            <person name="Sato N."/>
            <person name="Blanc-Mathieu R."/>
            <person name="Endo H."/>
            <person name="Kuwata A."/>
            <person name="Ogata H."/>
        </authorList>
    </citation>
    <scope>NUCLEOTIDE SEQUENCE [LARGE SCALE GENOMIC DNA]</scope>
</reference>
<evidence type="ECO:0000256" key="3">
    <source>
        <dbReference type="SAM" id="MobiDB-lite"/>
    </source>
</evidence>
<dbReference type="PANTHER" id="PTHR13387">
    <property type="entry name" value="PROTEIN HGH1 HOMOLOG"/>
    <property type="match status" value="1"/>
</dbReference>
<organism evidence="6 7">
    <name type="scientific">Tetraparma gracilis</name>
    <dbReference type="NCBI Taxonomy" id="2962635"/>
    <lineage>
        <taxon>Eukaryota</taxon>
        <taxon>Sar</taxon>
        <taxon>Stramenopiles</taxon>
        <taxon>Ochrophyta</taxon>
        <taxon>Bolidophyceae</taxon>
        <taxon>Parmales</taxon>
        <taxon>Triparmaceae</taxon>
        <taxon>Tetraparma</taxon>
    </lineage>
</organism>
<dbReference type="InterPro" id="IPR039717">
    <property type="entry name" value="Hgh1"/>
</dbReference>
<feature type="domain" description="Protein HGH1 C-terminal" evidence="5">
    <location>
        <begin position="317"/>
        <end position="372"/>
    </location>
</feature>
<name>A0ABQ6MRS3_9STRA</name>
<accession>A0ABQ6MRS3</accession>
<evidence type="ECO:0000256" key="2">
    <source>
        <dbReference type="ARBA" id="ARBA00014076"/>
    </source>
</evidence>
<dbReference type="InterPro" id="IPR016024">
    <property type="entry name" value="ARM-type_fold"/>
</dbReference>
<dbReference type="Proteomes" id="UP001165060">
    <property type="component" value="Unassembled WGS sequence"/>
</dbReference>
<gene>
    <name evidence="6" type="ORF">TeGR_g3630</name>
</gene>
<protein>
    <recommendedName>
        <fullName evidence="2">Protein HGH1 homolog</fullName>
    </recommendedName>
</protein>
<dbReference type="EMBL" id="BRYB01001673">
    <property type="protein sequence ID" value="GMI30824.1"/>
    <property type="molecule type" value="Genomic_DNA"/>
</dbReference>
<dbReference type="InterPro" id="IPR007205">
    <property type="entry name" value="Protein_HGH1_N"/>
</dbReference>